<dbReference type="GO" id="GO:0019646">
    <property type="term" value="P:aerobic electron transport chain"/>
    <property type="evidence" value="ECO:0007669"/>
    <property type="project" value="TreeGrafter"/>
</dbReference>
<keyword evidence="10" id="KW-1185">Reference proteome</keyword>
<gene>
    <name evidence="9" type="ORF">AT728_22450</name>
</gene>
<keyword evidence="6 8" id="KW-0472">Membrane</keyword>
<dbReference type="PANTHER" id="PTHR43141:SF4">
    <property type="entry name" value="CYTOCHROME BD2 SUBUNIT II"/>
    <property type="match status" value="1"/>
</dbReference>
<sequence>MSLQTLWLALLGLLLAGYFVLGGYDYGVQMLHGRLGGDEEGGDGGNEGDGGNGRDGGNGGDSGNGGNRGSGAVGGPTGRNAALDAIAPFFLGNEVWLVAFTGVLFGAFPHLEGTLLSGLYPLIVAILVGLVLGNAAVQLRGRARGARARRVWSALIVFGGALPALCWGLVLGLLLHGVPRRADGGFRIGPGAVFSPFVSACGATTLFLFAAHGAGFVALRSAPHLAARAHRVGARLLRGAAAAGSLALLLTLFGAGASMTNRTTSAVVAALLLAAFAAAWWSFARGHRVRAFAATCCATALPVLLVGAGHYPYLLISSAGQGLDIRHAVTDAATLRILSGFGVLVVPLILAYQSWSWWAFRGRTGRRHPSYF</sequence>
<evidence type="ECO:0000256" key="1">
    <source>
        <dbReference type="ARBA" id="ARBA00004651"/>
    </source>
</evidence>
<feature type="transmembrane region" description="Helical" evidence="8">
    <location>
        <begin position="120"/>
        <end position="139"/>
    </location>
</feature>
<dbReference type="PANTHER" id="PTHR43141">
    <property type="entry name" value="CYTOCHROME BD2 SUBUNIT II"/>
    <property type="match status" value="1"/>
</dbReference>
<keyword evidence="5 8" id="KW-1133">Transmembrane helix</keyword>
<protein>
    <submittedName>
        <fullName evidence="9">Cytochrome d ubiquinol oxidase subunit 2</fullName>
    </submittedName>
</protein>
<dbReference type="GO" id="GO:0016682">
    <property type="term" value="F:oxidoreductase activity, acting on diphenols and related substances as donors, oxygen as acceptor"/>
    <property type="evidence" value="ECO:0007669"/>
    <property type="project" value="TreeGrafter"/>
</dbReference>
<feature type="region of interest" description="Disordered" evidence="7">
    <location>
        <begin position="39"/>
        <end position="73"/>
    </location>
</feature>
<feature type="transmembrane region" description="Helical" evidence="8">
    <location>
        <begin position="240"/>
        <end position="259"/>
    </location>
</feature>
<evidence type="ECO:0000256" key="2">
    <source>
        <dbReference type="ARBA" id="ARBA00007543"/>
    </source>
</evidence>
<dbReference type="GO" id="GO:0009055">
    <property type="term" value="F:electron transfer activity"/>
    <property type="evidence" value="ECO:0007669"/>
    <property type="project" value="TreeGrafter"/>
</dbReference>
<dbReference type="STRING" id="1765722.AT728_22450"/>
<evidence type="ECO:0000256" key="7">
    <source>
        <dbReference type="SAM" id="MobiDB-lite"/>
    </source>
</evidence>
<evidence type="ECO:0000313" key="10">
    <source>
        <dbReference type="Proteomes" id="UP000054804"/>
    </source>
</evidence>
<proteinExistence type="inferred from homology"/>
<feature type="transmembrane region" description="Helical" evidence="8">
    <location>
        <begin position="89"/>
        <end position="108"/>
    </location>
</feature>
<feature type="transmembrane region" description="Helical" evidence="8">
    <location>
        <begin position="291"/>
        <end position="313"/>
    </location>
</feature>
<accession>A0A0W7X1W5</accession>
<comment type="caution">
    <text evidence="9">The sequence shown here is derived from an EMBL/GenBank/DDBJ whole genome shotgun (WGS) entry which is preliminary data.</text>
</comment>
<evidence type="ECO:0000256" key="6">
    <source>
        <dbReference type="ARBA" id="ARBA00023136"/>
    </source>
</evidence>
<keyword evidence="3" id="KW-1003">Cell membrane</keyword>
<reference evidence="9 10" key="1">
    <citation type="submission" date="2015-12" db="EMBL/GenBank/DDBJ databases">
        <title>Draft genome sequence of Streptomyces silvensis ATCC 53525, a producer of novel hormone antagonists.</title>
        <authorList>
            <person name="Johnston C.W."/>
            <person name="Li Y."/>
            <person name="Magarvey N.A."/>
        </authorList>
    </citation>
    <scope>NUCLEOTIDE SEQUENCE [LARGE SCALE GENOMIC DNA]</scope>
    <source>
        <strain evidence="9 10">ATCC 53525</strain>
    </source>
</reference>
<dbReference type="Pfam" id="PF02322">
    <property type="entry name" value="Cyt_bd_oxida_II"/>
    <property type="match status" value="1"/>
</dbReference>
<evidence type="ECO:0000256" key="8">
    <source>
        <dbReference type="SAM" id="Phobius"/>
    </source>
</evidence>
<dbReference type="InterPro" id="IPR003317">
    <property type="entry name" value="Cyt-d_oxidase_su2"/>
</dbReference>
<comment type="subcellular location">
    <subcellularLocation>
        <location evidence="1">Cell membrane</location>
        <topology evidence="1">Multi-pass membrane protein</topology>
    </subcellularLocation>
</comment>
<dbReference type="OrthoDB" id="9776710at2"/>
<dbReference type="EMBL" id="LOCL01000036">
    <property type="protein sequence ID" value="KUF16861.1"/>
    <property type="molecule type" value="Genomic_DNA"/>
</dbReference>
<evidence type="ECO:0000256" key="3">
    <source>
        <dbReference type="ARBA" id="ARBA00022475"/>
    </source>
</evidence>
<organism evidence="9 10">
    <name type="scientific">Streptomyces silvensis</name>
    <dbReference type="NCBI Taxonomy" id="1765722"/>
    <lineage>
        <taxon>Bacteria</taxon>
        <taxon>Bacillati</taxon>
        <taxon>Actinomycetota</taxon>
        <taxon>Actinomycetes</taxon>
        <taxon>Kitasatosporales</taxon>
        <taxon>Streptomycetaceae</taxon>
        <taxon>Streptomyces</taxon>
    </lineage>
</organism>
<evidence type="ECO:0000256" key="4">
    <source>
        <dbReference type="ARBA" id="ARBA00022692"/>
    </source>
</evidence>
<name>A0A0W7X1W5_9ACTN</name>
<dbReference type="GO" id="GO:0070069">
    <property type="term" value="C:cytochrome complex"/>
    <property type="evidence" value="ECO:0007669"/>
    <property type="project" value="TreeGrafter"/>
</dbReference>
<keyword evidence="4 8" id="KW-0812">Transmembrane</keyword>
<feature type="transmembrane region" description="Helical" evidence="8">
    <location>
        <begin position="265"/>
        <end position="284"/>
    </location>
</feature>
<feature type="transmembrane region" description="Helical" evidence="8">
    <location>
        <begin position="197"/>
        <end position="219"/>
    </location>
</feature>
<evidence type="ECO:0000256" key="5">
    <source>
        <dbReference type="ARBA" id="ARBA00022989"/>
    </source>
</evidence>
<feature type="compositionally biased region" description="Gly residues" evidence="7">
    <location>
        <begin position="43"/>
        <end position="73"/>
    </location>
</feature>
<feature type="transmembrane region" description="Helical" evidence="8">
    <location>
        <begin position="151"/>
        <end position="177"/>
    </location>
</feature>
<dbReference type="AlphaFoldDB" id="A0A0W7X1W5"/>
<dbReference type="GO" id="GO:0005886">
    <property type="term" value="C:plasma membrane"/>
    <property type="evidence" value="ECO:0007669"/>
    <property type="project" value="UniProtKB-SubCell"/>
</dbReference>
<feature type="transmembrane region" description="Helical" evidence="8">
    <location>
        <begin position="333"/>
        <end position="360"/>
    </location>
</feature>
<evidence type="ECO:0000313" key="9">
    <source>
        <dbReference type="EMBL" id="KUF16861.1"/>
    </source>
</evidence>
<comment type="similarity">
    <text evidence="2">Belongs to the cytochrome ubiquinol oxidase subunit 2 family.</text>
</comment>
<feature type="transmembrane region" description="Helical" evidence="8">
    <location>
        <begin position="6"/>
        <end position="24"/>
    </location>
</feature>
<dbReference type="RefSeq" id="WP_058848969.1">
    <property type="nucleotide sequence ID" value="NZ_LOCL01000036.1"/>
</dbReference>
<dbReference type="Proteomes" id="UP000054804">
    <property type="component" value="Unassembled WGS sequence"/>
</dbReference>
<dbReference type="GO" id="GO:0046872">
    <property type="term" value="F:metal ion binding"/>
    <property type="evidence" value="ECO:0007669"/>
    <property type="project" value="UniProtKB-KW"/>
</dbReference>